<sequence length="487" mass="54714">MSLGDGFHQTKPHTFFFRPSVSPLQSLFPPLHQLPFDGSWKGAIIVLPFSFAAALITVLLFPVLLAVKRLYLHPLSRYNRPPFWAVTRVPYMLAFRNDQLAHKTQSLRRHGPRGPQRGFLHQPRLRERHISASTQRWRLKVTPQRPHPQAPPRPGQPISIRDARDADHTRLHRTYAAAFSNQALIAHEPLVTGYVDKMITQRQSQTTSPTQASCRFHPWLFNYLVKRPPKFAGTLMAQHQAMTQEKVNHPLQQLDSGSRSNIGGRGAAGVNQPDFLAHLVQQQCQREVPEGEMTTITRILLHLLQQPTVLSRLTGKVRDAFTSADQISVPALLRLPLLVAMIKEGIRLTSPVSLGLTRIVPTGGHTINGDFFPEGYVKPNPTSCSSSPFLAPFRQGPTIVSYMQRAANVSPQNYTDPMDFHLEHWLKVTPVPALVIPFFDKRFIRAGQATRHPAIIAGPTRLYWPESGPHGYRPHPREAAVPLRPAG</sequence>
<evidence type="ECO:0000256" key="6">
    <source>
        <dbReference type="ARBA" id="ARBA00023004"/>
    </source>
</evidence>
<keyword evidence="6" id="KW-0408">Iron</keyword>
<dbReference type="STRING" id="656916.A0A2G7FZB8"/>
<keyword evidence="4" id="KW-0479">Metal-binding</keyword>
<evidence type="ECO:0000256" key="3">
    <source>
        <dbReference type="ARBA" id="ARBA00022617"/>
    </source>
</evidence>
<accession>A0A2G7FZB8</accession>
<dbReference type="AlphaFoldDB" id="A0A2G7FZB8"/>
<feature type="region of interest" description="Disordered" evidence="8">
    <location>
        <begin position="136"/>
        <end position="160"/>
    </location>
</feature>
<evidence type="ECO:0000313" key="10">
    <source>
        <dbReference type="EMBL" id="PIG85934.1"/>
    </source>
</evidence>
<evidence type="ECO:0008006" key="12">
    <source>
        <dbReference type="Google" id="ProtNLM"/>
    </source>
</evidence>
<keyword evidence="5" id="KW-0560">Oxidoreductase</keyword>
<dbReference type="SUPFAM" id="SSF48264">
    <property type="entry name" value="Cytochrome P450"/>
    <property type="match status" value="1"/>
</dbReference>
<keyword evidence="11" id="KW-1185">Reference proteome</keyword>
<dbReference type="Pfam" id="PF00067">
    <property type="entry name" value="p450"/>
    <property type="match status" value="1"/>
</dbReference>
<feature type="compositionally biased region" description="Pro residues" evidence="8">
    <location>
        <begin position="145"/>
        <end position="155"/>
    </location>
</feature>
<name>A0A2G7FZB8_9EURO</name>
<evidence type="ECO:0000256" key="2">
    <source>
        <dbReference type="ARBA" id="ARBA00010617"/>
    </source>
</evidence>
<keyword evidence="3" id="KW-0349">Heme</keyword>
<keyword evidence="9" id="KW-0472">Membrane</keyword>
<dbReference type="GO" id="GO:0005506">
    <property type="term" value="F:iron ion binding"/>
    <property type="evidence" value="ECO:0007669"/>
    <property type="project" value="InterPro"/>
</dbReference>
<evidence type="ECO:0000256" key="5">
    <source>
        <dbReference type="ARBA" id="ARBA00023002"/>
    </source>
</evidence>
<feature type="region of interest" description="Disordered" evidence="8">
    <location>
        <begin position="467"/>
        <end position="487"/>
    </location>
</feature>
<evidence type="ECO:0000256" key="1">
    <source>
        <dbReference type="ARBA" id="ARBA00001971"/>
    </source>
</evidence>
<comment type="cofactor">
    <cofactor evidence="1">
        <name>heme</name>
        <dbReference type="ChEBI" id="CHEBI:30413"/>
    </cofactor>
</comment>
<dbReference type="Gene3D" id="1.10.630.10">
    <property type="entry name" value="Cytochrome P450"/>
    <property type="match status" value="1"/>
</dbReference>
<evidence type="ECO:0000256" key="7">
    <source>
        <dbReference type="ARBA" id="ARBA00023033"/>
    </source>
</evidence>
<dbReference type="PANTHER" id="PTHR24305">
    <property type="entry name" value="CYTOCHROME P450"/>
    <property type="match status" value="1"/>
</dbReference>
<protein>
    <recommendedName>
        <fullName evidence="12">Cytochrome P450</fullName>
    </recommendedName>
</protein>
<evidence type="ECO:0000313" key="11">
    <source>
        <dbReference type="Proteomes" id="UP000231358"/>
    </source>
</evidence>
<dbReference type="InterPro" id="IPR036396">
    <property type="entry name" value="Cyt_P450_sf"/>
</dbReference>
<gene>
    <name evidence="10" type="ORF">AARAC_004500</name>
</gene>
<keyword evidence="9" id="KW-0812">Transmembrane</keyword>
<organism evidence="10 11">
    <name type="scientific">Aspergillus arachidicola</name>
    <dbReference type="NCBI Taxonomy" id="656916"/>
    <lineage>
        <taxon>Eukaryota</taxon>
        <taxon>Fungi</taxon>
        <taxon>Dikarya</taxon>
        <taxon>Ascomycota</taxon>
        <taxon>Pezizomycotina</taxon>
        <taxon>Eurotiomycetes</taxon>
        <taxon>Eurotiomycetidae</taxon>
        <taxon>Eurotiales</taxon>
        <taxon>Aspergillaceae</taxon>
        <taxon>Aspergillus</taxon>
        <taxon>Aspergillus subgen. Circumdati</taxon>
    </lineage>
</organism>
<dbReference type="GO" id="GO:0004497">
    <property type="term" value="F:monooxygenase activity"/>
    <property type="evidence" value="ECO:0007669"/>
    <property type="project" value="UniProtKB-KW"/>
</dbReference>
<dbReference type="GO" id="GO:0020037">
    <property type="term" value="F:heme binding"/>
    <property type="evidence" value="ECO:0007669"/>
    <property type="project" value="InterPro"/>
</dbReference>
<dbReference type="GO" id="GO:0016705">
    <property type="term" value="F:oxidoreductase activity, acting on paired donors, with incorporation or reduction of molecular oxygen"/>
    <property type="evidence" value="ECO:0007669"/>
    <property type="project" value="InterPro"/>
</dbReference>
<comment type="caution">
    <text evidence="10">The sequence shown here is derived from an EMBL/GenBank/DDBJ whole genome shotgun (WGS) entry which is preliminary data.</text>
</comment>
<dbReference type="Proteomes" id="UP000231358">
    <property type="component" value="Unassembled WGS sequence"/>
</dbReference>
<proteinExistence type="inferred from homology"/>
<feature type="transmembrane region" description="Helical" evidence="9">
    <location>
        <begin position="43"/>
        <end position="67"/>
    </location>
</feature>
<dbReference type="InterPro" id="IPR050121">
    <property type="entry name" value="Cytochrome_P450_monoxygenase"/>
</dbReference>
<keyword evidence="9" id="KW-1133">Transmembrane helix</keyword>
<evidence type="ECO:0000256" key="8">
    <source>
        <dbReference type="SAM" id="MobiDB-lite"/>
    </source>
</evidence>
<dbReference type="EMBL" id="NEXV01000294">
    <property type="protein sequence ID" value="PIG85934.1"/>
    <property type="molecule type" value="Genomic_DNA"/>
</dbReference>
<reference evidence="10 11" key="1">
    <citation type="submission" date="2017-05" db="EMBL/GenBank/DDBJ databases">
        <title>Genome sequence for an aflatoxigenic pathogen of Argentinian peanut, Aspergillus arachidicola.</title>
        <authorList>
            <person name="Moore G."/>
            <person name="Beltz S.B."/>
            <person name="Mack B.M."/>
        </authorList>
    </citation>
    <scope>NUCLEOTIDE SEQUENCE [LARGE SCALE GENOMIC DNA]</scope>
    <source>
        <strain evidence="10 11">CBS 117610</strain>
    </source>
</reference>
<evidence type="ECO:0000256" key="9">
    <source>
        <dbReference type="SAM" id="Phobius"/>
    </source>
</evidence>
<comment type="similarity">
    <text evidence="2">Belongs to the cytochrome P450 family.</text>
</comment>
<dbReference type="PANTHER" id="PTHR24305:SF29">
    <property type="entry name" value="BENZOATE-PARA-HYDROXYLASE"/>
    <property type="match status" value="1"/>
</dbReference>
<keyword evidence="7" id="KW-0503">Monooxygenase</keyword>
<dbReference type="InterPro" id="IPR001128">
    <property type="entry name" value="Cyt_P450"/>
</dbReference>
<evidence type="ECO:0000256" key="4">
    <source>
        <dbReference type="ARBA" id="ARBA00022723"/>
    </source>
</evidence>